<accession>A0A5N5U5X3</accession>
<evidence type="ECO:0000313" key="4">
    <source>
        <dbReference type="EMBL" id="KAB7513938.1"/>
    </source>
</evidence>
<feature type="domain" description="Cell division protein A N-terminal" evidence="3">
    <location>
        <begin position="14"/>
        <end position="163"/>
    </location>
</feature>
<evidence type="ECO:0000256" key="2">
    <source>
        <dbReference type="SAM" id="Phobius"/>
    </source>
</evidence>
<dbReference type="Proteomes" id="UP000326865">
    <property type="component" value="Unassembled WGS sequence"/>
</dbReference>
<reference evidence="4 5" key="1">
    <citation type="submission" date="2019-10" db="EMBL/GenBank/DDBJ databases">
        <title>Unraveling microbial dark matter from salterns through culturing: the case of the genus Halosegnis.</title>
        <authorList>
            <person name="Duran-Viseras A."/>
            <person name="Andrei A.-S."/>
            <person name="Vera-Gargallo B."/>
            <person name="Ghai R."/>
            <person name="Sanchez-Porro C."/>
            <person name="Ventosa A."/>
        </authorList>
    </citation>
    <scope>NUCLEOTIDE SEQUENCE [LARGE SCALE GENOMIC DNA]</scope>
    <source>
        <strain evidence="4 5">F18-79</strain>
    </source>
</reference>
<keyword evidence="1" id="KW-0175">Coiled coil</keyword>
<keyword evidence="2" id="KW-0812">Transmembrane</keyword>
<feature type="transmembrane region" description="Helical" evidence="2">
    <location>
        <begin position="99"/>
        <end position="121"/>
    </location>
</feature>
<feature type="transmembrane region" description="Helical" evidence="2">
    <location>
        <begin position="133"/>
        <end position="156"/>
    </location>
</feature>
<dbReference type="AlphaFoldDB" id="A0A5N5U5X3"/>
<sequence>MTQDDTTDTSPENALLRLYERYIGEPETESEVYLGFGLFFAGITCAALGLVLFVAGASFYGLRTAGYFALAQPGYLLGMLSVPLALLSVVVLLPTERRAQIGGLVGITVTVVASIAFLLAYPEQWFEFGTQNTLLVVGTYAVGLALLAAVTGSALVAHQLEQATVTATVPDEAATDEPDESVSDEDVRADIDAAMSNVELSWGGVEKDSNRDLSFREDYADEAGGRLNAEAEKTVNPGGVDAQVEGLRQLKGGDRDVQTSESTVDDQTAALNELRQQKRNDEVDPVDDDAESILARLRSWLSN</sequence>
<keyword evidence="5" id="KW-1185">Reference proteome</keyword>
<keyword evidence="2" id="KW-0472">Membrane</keyword>
<organism evidence="4 5">
    <name type="scientific">Halosegnis rubeus</name>
    <dbReference type="NCBI Taxonomy" id="2212850"/>
    <lineage>
        <taxon>Archaea</taxon>
        <taxon>Methanobacteriati</taxon>
        <taxon>Methanobacteriota</taxon>
        <taxon>Stenosarchaea group</taxon>
        <taxon>Halobacteria</taxon>
        <taxon>Halobacteriales</taxon>
        <taxon>Natronomonadaceae</taxon>
        <taxon>Halosegnis</taxon>
    </lineage>
</organism>
<keyword evidence="2" id="KW-1133">Transmembrane helix</keyword>
<dbReference type="Pfam" id="PF23600">
    <property type="entry name" value="CdpA_N"/>
    <property type="match status" value="1"/>
</dbReference>
<comment type="caution">
    <text evidence="4">The sequence shown here is derived from an EMBL/GenBank/DDBJ whole genome shotgun (WGS) entry which is preliminary data.</text>
</comment>
<evidence type="ECO:0000256" key="1">
    <source>
        <dbReference type="SAM" id="Coils"/>
    </source>
</evidence>
<name>A0A5N5U5X3_9EURY</name>
<feature type="transmembrane region" description="Helical" evidence="2">
    <location>
        <begin position="74"/>
        <end position="93"/>
    </location>
</feature>
<evidence type="ECO:0000313" key="5">
    <source>
        <dbReference type="Proteomes" id="UP000326865"/>
    </source>
</evidence>
<feature type="coiled-coil region" evidence="1">
    <location>
        <begin position="257"/>
        <end position="284"/>
    </location>
</feature>
<gene>
    <name evidence="4" type="ORF">DM867_09105</name>
</gene>
<dbReference type="RefSeq" id="WP_152134136.1">
    <property type="nucleotide sequence ID" value="NZ_QKKZ01000003.1"/>
</dbReference>
<dbReference type="InterPro" id="IPR055563">
    <property type="entry name" value="CdpA_N"/>
</dbReference>
<feature type="transmembrane region" description="Helical" evidence="2">
    <location>
        <begin position="32"/>
        <end position="62"/>
    </location>
</feature>
<proteinExistence type="predicted"/>
<protein>
    <submittedName>
        <fullName evidence="4">Permease</fullName>
    </submittedName>
</protein>
<evidence type="ECO:0000259" key="3">
    <source>
        <dbReference type="Pfam" id="PF23600"/>
    </source>
</evidence>
<dbReference type="EMBL" id="QKKZ01000003">
    <property type="protein sequence ID" value="KAB7513938.1"/>
    <property type="molecule type" value="Genomic_DNA"/>
</dbReference>